<keyword evidence="3" id="KW-1185">Reference proteome</keyword>
<protein>
    <submittedName>
        <fullName evidence="2">Potassium transporter</fullName>
    </submittedName>
</protein>
<sequence>MGFRKAPAPTERAVLVVGLGRFGTATARSLVEQGWDVVAVDEDPELVQKWADDLTHTAVVDSTDEEALRQLGVAEISRGIVAIGTDVEASVLTVVNLVDLGVQVIWAKAITKQHGKILERIGAHHVVYPESAMGERVAHMVGGALSDYIEFDDGFAIARTTAPSWAWDQTLAEVALRTKFDVTVVGVKKLHEDFTYARPETLIQRGHELVVCGSTAKVEQFSRAATRSKV</sequence>
<dbReference type="Gene3D" id="3.40.50.720">
    <property type="entry name" value="NAD(P)-binding Rossmann-like Domain"/>
    <property type="match status" value="1"/>
</dbReference>
<proteinExistence type="predicted"/>
<evidence type="ECO:0000259" key="1">
    <source>
        <dbReference type="PROSITE" id="PS51202"/>
    </source>
</evidence>
<feature type="domain" description="RCK C-terminal" evidence="1">
    <location>
        <begin position="143"/>
        <end position="227"/>
    </location>
</feature>
<gene>
    <name evidence="2" type="ORF">VV01_13475</name>
</gene>
<dbReference type="Gene3D" id="3.30.70.1450">
    <property type="entry name" value="Regulator of K+ conductance, C-terminal domain"/>
    <property type="match status" value="1"/>
</dbReference>
<accession>A0A0L6CJP6</accession>
<dbReference type="InterPro" id="IPR050721">
    <property type="entry name" value="Trk_Ktr_HKT_K-transport"/>
</dbReference>
<dbReference type="InterPro" id="IPR006037">
    <property type="entry name" value="RCK_C"/>
</dbReference>
<dbReference type="InterPro" id="IPR036721">
    <property type="entry name" value="RCK_C_sf"/>
</dbReference>
<dbReference type="Pfam" id="PF02254">
    <property type="entry name" value="TrkA_N"/>
    <property type="match status" value="1"/>
</dbReference>
<dbReference type="GO" id="GO:0008324">
    <property type="term" value="F:monoatomic cation transmembrane transporter activity"/>
    <property type="evidence" value="ECO:0007669"/>
    <property type="project" value="InterPro"/>
</dbReference>
<dbReference type="PANTHER" id="PTHR43833:SF7">
    <property type="entry name" value="KTR SYSTEM POTASSIUM UPTAKE PROTEIN C"/>
    <property type="match status" value="1"/>
</dbReference>
<dbReference type="PROSITE" id="PS51202">
    <property type="entry name" value="RCK_C"/>
    <property type="match status" value="1"/>
</dbReference>
<evidence type="ECO:0000313" key="3">
    <source>
        <dbReference type="Proteomes" id="UP000037397"/>
    </source>
</evidence>
<organism evidence="2 3">
    <name type="scientific">Luteipulveratus halotolerans</name>
    <dbReference type="NCBI Taxonomy" id="1631356"/>
    <lineage>
        <taxon>Bacteria</taxon>
        <taxon>Bacillati</taxon>
        <taxon>Actinomycetota</taxon>
        <taxon>Actinomycetes</taxon>
        <taxon>Micrococcales</taxon>
        <taxon>Dermacoccaceae</taxon>
        <taxon>Luteipulveratus</taxon>
    </lineage>
</organism>
<dbReference type="RefSeq" id="WP_050670333.1">
    <property type="nucleotide sequence ID" value="NZ_LAIR01000002.1"/>
</dbReference>
<dbReference type="STRING" id="1631356.VV01_13475"/>
<evidence type="ECO:0000313" key="2">
    <source>
        <dbReference type="EMBL" id="KNX37934.1"/>
    </source>
</evidence>
<comment type="caution">
    <text evidence="2">The sequence shown here is derived from an EMBL/GenBank/DDBJ whole genome shotgun (WGS) entry which is preliminary data.</text>
</comment>
<dbReference type="SUPFAM" id="SSF51735">
    <property type="entry name" value="NAD(P)-binding Rossmann-fold domains"/>
    <property type="match status" value="1"/>
</dbReference>
<dbReference type="InterPro" id="IPR003148">
    <property type="entry name" value="RCK_N"/>
</dbReference>
<dbReference type="InterPro" id="IPR036291">
    <property type="entry name" value="NAD(P)-bd_dom_sf"/>
</dbReference>
<dbReference type="PATRIC" id="fig|1631356.3.peg.2650"/>
<dbReference type="Proteomes" id="UP000037397">
    <property type="component" value="Unassembled WGS sequence"/>
</dbReference>
<dbReference type="OrthoDB" id="9776294at2"/>
<dbReference type="Pfam" id="PF02080">
    <property type="entry name" value="TrkA_C"/>
    <property type="match status" value="1"/>
</dbReference>
<dbReference type="GO" id="GO:0006813">
    <property type="term" value="P:potassium ion transport"/>
    <property type="evidence" value="ECO:0007669"/>
    <property type="project" value="InterPro"/>
</dbReference>
<dbReference type="AlphaFoldDB" id="A0A0L6CJP6"/>
<dbReference type="SUPFAM" id="SSF116726">
    <property type="entry name" value="TrkA C-terminal domain-like"/>
    <property type="match status" value="1"/>
</dbReference>
<dbReference type="EMBL" id="LAIR01000002">
    <property type="protein sequence ID" value="KNX37934.1"/>
    <property type="molecule type" value="Genomic_DNA"/>
</dbReference>
<dbReference type="PANTHER" id="PTHR43833">
    <property type="entry name" value="POTASSIUM CHANNEL PROTEIN 2-RELATED-RELATED"/>
    <property type="match status" value="1"/>
</dbReference>
<name>A0A0L6CJP6_9MICO</name>
<reference evidence="3" key="1">
    <citation type="submission" date="2015-03" db="EMBL/GenBank/DDBJ databases">
        <title>Luteipulveratus halotolerans sp. nov., a novel actinobacterium (Dermacoccaceae) from Sarawak, Malaysia.</title>
        <authorList>
            <person name="Juboi H."/>
            <person name="Basik A."/>
            <person name="Shamsul S.S."/>
            <person name="Arnold P."/>
            <person name="Schmitt E.K."/>
            <person name="Sanglier J.-J."/>
            <person name="Yeo T."/>
        </authorList>
    </citation>
    <scope>NUCLEOTIDE SEQUENCE [LARGE SCALE GENOMIC DNA]</scope>
    <source>
        <strain evidence="3">C296001</strain>
    </source>
</reference>